<protein>
    <submittedName>
        <fullName evidence="2">Uncharacterized protein</fullName>
    </submittedName>
</protein>
<name>A0A9D4IGB1_DREPO</name>
<reference evidence="2" key="1">
    <citation type="journal article" date="2019" name="bioRxiv">
        <title>The Genome of the Zebra Mussel, Dreissena polymorpha: A Resource for Invasive Species Research.</title>
        <authorList>
            <person name="McCartney M.A."/>
            <person name="Auch B."/>
            <person name="Kono T."/>
            <person name="Mallez S."/>
            <person name="Zhang Y."/>
            <person name="Obille A."/>
            <person name="Becker A."/>
            <person name="Abrahante J.E."/>
            <person name="Garbe J."/>
            <person name="Badalamenti J.P."/>
            <person name="Herman A."/>
            <person name="Mangelson H."/>
            <person name="Liachko I."/>
            <person name="Sullivan S."/>
            <person name="Sone E.D."/>
            <person name="Koren S."/>
            <person name="Silverstein K.A.T."/>
            <person name="Beckman K.B."/>
            <person name="Gohl D.M."/>
        </authorList>
    </citation>
    <scope>NUCLEOTIDE SEQUENCE</scope>
    <source>
        <strain evidence="2">Duluth1</strain>
        <tissue evidence="2">Whole animal</tissue>
    </source>
</reference>
<dbReference type="Proteomes" id="UP000828390">
    <property type="component" value="Unassembled WGS sequence"/>
</dbReference>
<dbReference type="EMBL" id="JAIWYP010000009">
    <property type="protein sequence ID" value="KAH3770898.1"/>
    <property type="molecule type" value="Genomic_DNA"/>
</dbReference>
<sequence>MRKTSQFQTSLTSCLSSPANTSSPSSTSSSMSATTACQVTFIGPTFILNSPTPISRIGEPPAPRSLTDPFRTGLSFVLSWSYTRLDTTVLEEPVSAVKVTGVSPIHPWI</sequence>
<feature type="compositionally biased region" description="Polar residues" evidence="1">
    <location>
        <begin position="1"/>
        <end position="11"/>
    </location>
</feature>
<gene>
    <name evidence="2" type="ORF">DPMN_172196</name>
</gene>
<evidence type="ECO:0000313" key="3">
    <source>
        <dbReference type="Proteomes" id="UP000828390"/>
    </source>
</evidence>
<reference evidence="2" key="2">
    <citation type="submission" date="2020-11" db="EMBL/GenBank/DDBJ databases">
        <authorList>
            <person name="McCartney M.A."/>
            <person name="Auch B."/>
            <person name="Kono T."/>
            <person name="Mallez S."/>
            <person name="Becker A."/>
            <person name="Gohl D.M."/>
            <person name="Silverstein K.A.T."/>
            <person name="Koren S."/>
            <person name="Bechman K.B."/>
            <person name="Herman A."/>
            <person name="Abrahante J.E."/>
            <person name="Garbe J."/>
        </authorList>
    </citation>
    <scope>NUCLEOTIDE SEQUENCE</scope>
    <source>
        <strain evidence="2">Duluth1</strain>
        <tissue evidence="2">Whole animal</tissue>
    </source>
</reference>
<proteinExistence type="predicted"/>
<evidence type="ECO:0000313" key="2">
    <source>
        <dbReference type="EMBL" id="KAH3770898.1"/>
    </source>
</evidence>
<organism evidence="2 3">
    <name type="scientific">Dreissena polymorpha</name>
    <name type="common">Zebra mussel</name>
    <name type="synonym">Mytilus polymorpha</name>
    <dbReference type="NCBI Taxonomy" id="45954"/>
    <lineage>
        <taxon>Eukaryota</taxon>
        <taxon>Metazoa</taxon>
        <taxon>Spiralia</taxon>
        <taxon>Lophotrochozoa</taxon>
        <taxon>Mollusca</taxon>
        <taxon>Bivalvia</taxon>
        <taxon>Autobranchia</taxon>
        <taxon>Heteroconchia</taxon>
        <taxon>Euheterodonta</taxon>
        <taxon>Imparidentia</taxon>
        <taxon>Neoheterodontei</taxon>
        <taxon>Myida</taxon>
        <taxon>Dreissenoidea</taxon>
        <taxon>Dreissenidae</taxon>
        <taxon>Dreissena</taxon>
    </lineage>
</organism>
<feature type="compositionally biased region" description="Low complexity" evidence="1">
    <location>
        <begin position="12"/>
        <end position="31"/>
    </location>
</feature>
<feature type="region of interest" description="Disordered" evidence="1">
    <location>
        <begin position="1"/>
        <end position="31"/>
    </location>
</feature>
<comment type="caution">
    <text evidence="2">The sequence shown here is derived from an EMBL/GenBank/DDBJ whole genome shotgun (WGS) entry which is preliminary data.</text>
</comment>
<accession>A0A9D4IGB1</accession>
<dbReference type="AlphaFoldDB" id="A0A9D4IGB1"/>
<evidence type="ECO:0000256" key="1">
    <source>
        <dbReference type="SAM" id="MobiDB-lite"/>
    </source>
</evidence>
<keyword evidence="3" id="KW-1185">Reference proteome</keyword>